<evidence type="ECO:0000313" key="1">
    <source>
        <dbReference type="EMBL" id="KAJ2802453.1"/>
    </source>
</evidence>
<feature type="non-terminal residue" evidence="1">
    <location>
        <position position="1"/>
    </location>
</feature>
<dbReference type="Proteomes" id="UP001140087">
    <property type="component" value="Unassembled WGS sequence"/>
</dbReference>
<evidence type="ECO:0000313" key="2">
    <source>
        <dbReference type="Proteomes" id="UP001140087"/>
    </source>
</evidence>
<gene>
    <name evidence="1" type="ORF">H4R21_002415</name>
</gene>
<reference evidence="1" key="1">
    <citation type="submission" date="2022-07" db="EMBL/GenBank/DDBJ databases">
        <title>Phylogenomic reconstructions and comparative analyses of Kickxellomycotina fungi.</title>
        <authorList>
            <person name="Reynolds N.K."/>
            <person name="Stajich J.E."/>
            <person name="Barry K."/>
            <person name="Grigoriev I.V."/>
            <person name="Crous P."/>
            <person name="Smith M.E."/>
        </authorList>
    </citation>
    <scope>NUCLEOTIDE SEQUENCE</scope>
    <source>
        <strain evidence="1">BCRC 34780</strain>
    </source>
</reference>
<protein>
    <submittedName>
        <fullName evidence="1">Uncharacterized protein</fullName>
    </submittedName>
</protein>
<dbReference type="EMBL" id="JANBUN010000618">
    <property type="protein sequence ID" value="KAJ2802453.1"/>
    <property type="molecule type" value="Genomic_DNA"/>
</dbReference>
<sequence>SAEGVLVSMRHNDIQTPARAYHAVMYAWAVLGQPQKVQWLFCMLQAKSPAGRQTQVSEITWGILMYAYMRAHRLNRVFGVLGRAQRWRRSHAGPAPAAPGAAGGHETTSHLVNMAMLALVERGNGRAALALLDKYLERTDKHGAHSGLSASPGDRITLGLITRILVENRRFEQALRVYDDTHSKYALPEAPSELTTMLGHCLRMGDISGVLGVVRRILRQGGTLSDDHWSNVIYQCAMQTNGGEAVVYLYEQWCQSLGIGGVAQVPAALVHNEMLAAVVREALRDRDRPGDAKTLAASIRAAKTLEREQADADTAAADTSGPRVPGRSRKLRLYRALLREIRQAPMPMLRGKLTHNTRFVYDLYRDLDPRSPRVAELVREGDAHLQWLRAWHDHPDVCAALVR</sequence>
<proteinExistence type="predicted"/>
<name>A0ACC1L7J5_9FUNG</name>
<keyword evidence="2" id="KW-1185">Reference proteome</keyword>
<organism evidence="1 2">
    <name type="scientific">Coemansia helicoidea</name>
    <dbReference type="NCBI Taxonomy" id="1286919"/>
    <lineage>
        <taxon>Eukaryota</taxon>
        <taxon>Fungi</taxon>
        <taxon>Fungi incertae sedis</taxon>
        <taxon>Zoopagomycota</taxon>
        <taxon>Kickxellomycotina</taxon>
        <taxon>Kickxellomycetes</taxon>
        <taxon>Kickxellales</taxon>
        <taxon>Kickxellaceae</taxon>
        <taxon>Coemansia</taxon>
    </lineage>
</organism>
<comment type="caution">
    <text evidence="1">The sequence shown here is derived from an EMBL/GenBank/DDBJ whole genome shotgun (WGS) entry which is preliminary data.</text>
</comment>
<accession>A0ACC1L7J5</accession>